<dbReference type="InterPro" id="IPR011051">
    <property type="entry name" value="RmlC_Cupin_sf"/>
</dbReference>
<sequence>MKRRNFITATLLSIPAFSFAGFNFWSNKTVRTTPKKGFLIRANESRFDGVQKTMTSDLLRCVISNKDSDGQLLMGSTMPNALQRKGGPPLHIHKTQEEVFFVLSGEFLIQIGDEIFTAKTGDAAFIPRGTPHTFANPIENNPGSLISIHFPGSNEMESYFKTIASGKFPEESEANQTDVGPPIDLDAVKKN</sequence>
<keyword evidence="5" id="KW-1185">Reference proteome</keyword>
<reference evidence="4 5" key="1">
    <citation type="submission" date="2019-03" db="EMBL/GenBank/DDBJ databases">
        <title>Genomic Encyclopedia of Type Strains, Phase III (KMG-III): the genomes of soil and plant-associated and newly described type strains.</title>
        <authorList>
            <person name="Whitman W."/>
        </authorList>
    </citation>
    <scope>NUCLEOTIDE SEQUENCE [LARGE SCALE GENOMIC DNA]</scope>
    <source>
        <strain evidence="4 5">CGMCC 1.12802</strain>
    </source>
</reference>
<proteinExistence type="predicted"/>
<feature type="region of interest" description="Disordered" evidence="1">
    <location>
        <begin position="169"/>
        <end position="191"/>
    </location>
</feature>
<evidence type="ECO:0000256" key="1">
    <source>
        <dbReference type="SAM" id="MobiDB-lite"/>
    </source>
</evidence>
<evidence type="ECO:0000256" key="2">
    <source>
        <dbReference type="SAM" id="SignalP"/>
    </source>
</evidence>
<dbReference type="PANTHER" id="PTHR36440:SF1">
    <property type="entry name" value="PUTATIVE (AFU_ORTHOLOGUE AFUA_8G07350)-RELATED"/>
    <property type="match status" value="1"/>
</dbReference>
<keyword evidence="2" id="KW-0732">Signal</keyword>
<feature type="domain" description="Cupin type-2" evidence="3">
    <location>
        <begin position="85"/>
        <end position="148"/>
    </location>
</feature>
<dbReference type="AlphaFoldDB" id="A0A4R8I9P5"/>
<dbReference type="InterPro" id="IPR053146">
    <property type="entry name" value="QDO-like"/>
</dbReference>
<feature type="chain" id="PRO_5020212064" evidence="2">
    <location>
        <begin position="21"/>
        <end position="191"/>
    </location>
</feature>
<gene>
    <name evidence="4" type="ORF">B0I22_0341</name>
</gene>
<feature type="signal peptide" evidence="2">
    <location>
        <begin position="1"/>
        <end position="20"/>
    </location>
</feature>
<dbReference type="OrthoDB" id="1423961at2"/>
<dbReference type="InterPro" id="IPR013096">
    <property type="entry name" value="Cupin_2"/>
</dbReference>
<dbReference type="Pfam" id="PF07883">
    <property type="entry name" value="Cupin_2"/>
    <property type="match status" value="1"/>
</dbReference>
<dbReference type="InterPro" id="IPR014710">
    <property type="entry name" value="RmlC-like_jellyroll"/>
</dbReference>
<organism evidence="4 5">
    <name type="scientific">Epilithonimonas xixisoli</name>
    <dbReference type="NCBI Taxonomy" id="1476462"/>
    <lineage>
        <taxon>Bacteria</taxon>
        <taxon>Pseudomonadati</taxon>
        <taxon>Bacteroidota</taxon>
        <taxon>Flavobacteriia</taxon>
        <taxon>Flavobacteriales</taxon>
        <taxon>Weeksellaceae</taxon>
        <taxon>Chryseobacterium group</taxon>
        <taxon>Epilithonimonas</taxon>
    </lineage>
</organism>
<evidence type="ECO:0000259" key="3">
    <source>
        <dbReference type="Pfam" id="PF07883"/>
    </source>
</evidence>
<dbReference type="Proteomes" id="UP000295313">
    <property type="component" value="Unassembled WGS sequence"/>
</dbReference>
<accession>A0A4R8I9P5</accession>
<dbReference type="RefSeq" id="WP_133942861.1">
    <property type="nucleotide sequence ID" value="NZ_SOEO01000001.1"/>
</dbReference>
<dbReference type="EMBL" id="SOEO01000001">
    <property type="protein sequence ID" value="TDX86230.1"/>
    <property type="molecule type" value="Genomic_DNA"/>
</dbReference>
<comment type="caution">
    <text evidence="4">The sequence shown here is derived from an EMBL/GenBank/DDBJ whole genome shotgun (WGS) entry which is preliminary data.</text>
</comment>
<dbReference type="PANTHER" id="PTHR36440">
    <property type="entry name" value="PUTATIVE (AFU_ORTHOLOGUE AFUA_8G07350)-RELATED"/>
    <property type="match status" value="1"/>
</dbReference>
<dbReference type="SUPFAM" id="SSF51182">
    <property type="entry name" value="RmlC-like cupins"/>
    <property type="match status" value="1"/>
</dbReference>
<evidence type="ECO:0000313" key="5">
    <source>
        <dbReference type="Proteomes" id="UP000295313"/>
    </source>
</evidence>
<protein>
    <submittedName>
        <fullName evidence="4">Cupin domain-containing protein</fullName>
    </submittedName>
</protein>
<dbReference type="Gene3D" id="2.60.120.10">
    <property type="entry name" value="Jelly Rolls"/>
    <property type="match status" value="1"/>
</dbReference>
<name>A0A4R8I9P5_9FLAO</name>
<evidence type="ECO:0000313" key="4">
    <source>
        <dbReference type="EMBL" id="TDX86230.1"/>
    </source>
</evidence>